<dbReference type="InterPro" id="IPR020449">
    <property type="entry name" value="Tscrpt_reg_AraC-type_HTH"/>
</dbReference>
<keyword evidence="3" id="KW-0238">DNA-binding</keyword>
<reference evidence="7 8" key="1">
    <citation type="submission" date="2020-08" db="EMBL/GenBank/DDBJ databases">
        <title>Oceanospirillum sp. nov. isolated from marine sediment.</title>
        <authorList>
            <person name="Ji X."/>
        </authorList>
    </citation>
    <scope>NUCLEOTIDE SEQUENCE [LARGE SCALE GENOMIC DNA]</scope>
    <source>
        <strain evidence="7 8">D5</strain>
    </source>
</reference>
<dbReference type="PANTHER" id="PTHR11019:SF199">
    <property type="entry name" value="HTH-TYPE TRANSCRIPTIONAL REGULATOR NIMR"/>
    <property type="match status" value="1"/>
</dbReference>
<evidence type="ECO:0000313" key="8">
    <source>
        <dbReference type="Proteomes" id="UP000565262"/>
    </source>
</evidence>
<evidence type="ECO:0000256" key="2">
    <source>
        <dbReference type="ARBA" id="ARBA00023015"/>
    </source>
</evidence>
<dbReference type="PANTHER" id="PTHR11019">
    <property type="entry name" value="HTH-TYPE TRANSCRIPTIONAL REGULATOR NIMR"/>
    <property type="match status" value="1"/>
</dbReference>
<evidence type="ECO:0000256" key="5">
    <source>
        <dbReference type="ARBA" id="ARBA00023163"/>
    </source>
</evidence>
<keyword evidence="8" id="KW-1185">Reference proteome</keyword>
<dbReference type="GO" id="GO:0003700">
    <property type="term" value="F:DNA-binding transcription factor activity"/>
    <property type="evidence" value="ECO:0007669"/>
    <property type="project" value="InterPro"/>
</dbReference>
<organism evidence="7 8">
    <name type="scientific">Oceanospirillum sediminis</name>
    <dbReference type="NCBI Taxonomy" id="2760088"/>
    <lineage>
        <taxon>Bacteria</taxon>
        <taxon>Pseudomonadati</taxon>
        <taxon>Pseudomonadota</taxon>
        <taxon>Gammaproteobacteria</taxon>
        <taxon>Oceanospirillales</taxon>
        <taxon>Oceanospirillaceae</taxon>
        <taxon>Oceanospirillum</taxon>
    </lineage>
</organism>
<keyword evidence="2" id="KW-0805">Transcription regulation</keyword>
<dbReference type="Proteomes" id="UP000565262">
    <property type="component" value="Unassembled WGS sequence"/>
</dbReference>
<dbReference type="InterPro" id="IPR011051">
    <property type="entry name" value="RmlC_Cupin_sf"/>
</dbReference>
<dbReference type="PROSITE" id="PS01124">
    <property type="entry name" value="HTH_ARAC_FAMILY_2"/>
    <property type="match status" value="1"/>
</dbReference>
<evidence type="ECO:0000259" key="6">
    <source>
        <dbReference type="PROSITE" id="PS01124"/>
    </source>
</evidence>
<evidence type="ECO:0000256" key="3">
    <source>
        <dbReference type="ARBA" id="ARBA00023125"/>
    </source>
</evidence>
<feature type="domain" description="HTH araC/xylS-type" evidence="6">
    <location>
        <begin position="135"/>
        <end position="232"/>
    </location>
</feature>
<dbReference type="Pfam" id="PF02311">
    <property type="entry name" value="AraC_binding"/>
    <property type="match status" value="1"/>
</dbReference>
<dbReference type="SUPFAM" id="SSF51182">
    <property type="entry name" value="RmlC-like cupins"/>
    <property type="match status" value="1"/>
</dbReference>
<dbReference type="GO" id="GO:0043565">
    <property type="term" value="F:sequence-specific DNA binding"/>
    <property type="evidence" value="ECO:0007669"/>
    <property type="project" value="InterPro"/>
</dbReference>
<dbReference type="Gene3D" id="1.10.10.60">
    <property type="entry name" value="Homeodomain-like"/>
    <property type="match status" value="1"/>
</dbReference>
<dbReference type="InterPro" id="IPR003313">
    <property type="entry name" value="AraC-bd"/>
</dbReference>
<dbReference type="FunFam" id="1.10.10.60:FF:000132">
    <property type="entry name" value="AraC family transcriptional regulator"/>
    <property type="match status" value="1"/>
</dbReference>
<comment type="caution">
    <text evidence="7">The sequence shown here is derived from an EMBL/GenBank/DDBJ whole genome shotgun (WGS) entry which is preliminary data.</text>
</comment>
<dbReference type="InterPro" id="IPR018060">
    <property type="entry name" value="HTH_AraC"/>
</dbReference>
<protein>
    <submittedName>
        <fullName evidence="7">Helix-turn-helix transcriptional regulator</fullName>
    </submittedName>
</protein>
<keyword evidence="5" id="KW-0804">Transcription</keyword>
<keyword evidence="1" id="KW-0678">Repressor</keyword>
<dbReference type="AlphaFoldDB" id="A0A839IUL6"/>
<proteinExistence type="predicted"/>
<evidence type="ECO:0000256" key="4">
    <source>
        <dbReference type="ARBA" id="ARBA00023159"/>
    </source>
</evidence>
<name>A0A839IUL6_9GAMM</name>
<accession>A0A839IUL6</accession>
<keyword evidence="4" id="KW-0010">Activator</keyword>
<dbReference type="Gene3D" id="2.60.120.10">
    <property type="entry name" value="Jelly Rolls"/>
    <property type="match status" value="1"/>
</dbReference>
<dbReference type="PRINTS" id="PR00032">
    <property type="entry name" value="HTHARAC"/>
</dbReference>
<dbReference type="SUPFAM" id="SSF46689">
    <property type="entry name" value="Homeodomain-like"/>
    <property type="match status" value="1"/>
</dbReference>
<gene>
    <name evidence="7" type="ORF">H4O21_16325</name>
</gene>
<dbReference type="EMBL" id="JACJFM010000024">
    <property type="protein sequence ID" value="MBB1488169.1"/>
    <property type="molecule type" value="Genomic_DNA"/>
</dbReference>
<dbReference type="Pfam" id="PF12833">
    <property type="entry name" value="HTH_18"/>
    <property type="match status" value="1"/>
</dbReference>
<dbReference type="InterPro" id="IPR009057">
    <property type="entry name" value="Homeodomain-like_sf"/>
</dbReference>
<evidence type="ECO:0000256" key="1">
    <source>
        <dbReference type="ARBA" id="ARBA00022491"/>
    </source>
</evidence>
<evidence type="ECO:0000313" key="7">
    <source>
        <dbReference type="EMBL" id="MBB1488169.1"/>
    </source>
</evidence>
<dbReference type="InterPro" id="IPR014710">
    <property type="entry name" value="RmlC-like_jellyroll"/>
</dbReference>
<sequence length="242" mass="27980">MPPGHYFPRHQHPWHQLLYAVSGVLIADVTGERLFIPPEKAVWLPAGTRHEVSSHYGAELKSLYIDCRYDQLPDKNQVLLMSPLIKALISEAAEFPAQYQQQGYENQVMAMILAVLPRLQQDHQRLPWPDNPQFHRLCQYLYDHPADRRTTAELAATLNLSKRTLERRFKQATGIGLQHWRRQLRLHKAIELLNAGRSVTHIAFELGYNSASSFIYMFRQQTGLSPNRFQTNRTHSVDSSDD</sequence>
<dbReference type="SMART" id="SM00342">
    <property type="entry name" value="HTH_ARAC"/>
    <property type="match status" value="1"/>
</dbReference>
<dbReference type="CDD" id="cd06124">
    <property type="entry name" value="cupin_NimR-like_N"/>
    <property type="match status" value="1"/>
</dbReference>